<reference evidence="3" key="1">
    <citation type="submission" date="2020-06" db="EMBL/GenBank/DDBJ databases">
        <authorList>
            <person name="Li T."/>
            <person name="Hu X."/>
            <person name="Zhang T."/>
            <person name="Song X."/>
            <person name="Zhang H."/>
            <person name="Dai N."/>
            <person name="Sheng W."/>
            <person name="Hou X."/>
            <person name="Wei L."/>
        </authorList>
    </citation>
    <scope>NUCLEOTIDE SEQUENCE</scope>
    <source>
        <strain evidence="3">K16</strain>
        <tissue evidence="3">Leaf</tissue>
    </source>
</reference>
<reference evidence="3" key="2">
    <citation type="journal article" date="2024" name="Plant">
        <title>Genomic evolution and insights into agronomic trait innovations of Sesamum species.</title>
        <authorList>
            <person name="Miao H."/>
            <person name="Wang L."/>
            <person name="Qu L."/>
            <person name="Liu H."/>
            <person name="Sun Y."/>
            <person name="Le M."/>
            <person name="Wang Q."/>
            <person name="Wei S."/>
            <person name="Zheng Y."/>
            <person name="Lin W."/>
            <person name="Duan Y."/>
            <person name="Cao H."/>
            <person name="Xiong S."/>
            <person name="Wang X."/>
            <person name="Wei L."/>
            <person name="Li C."/>
            <person name="Ma Q."/>
            <person name="Ju M."/>
            <person name="Zhao R."/>
            <person name="Li G."/>
            <person name="Mu C."/>
            <person name="Tian Q."/>
            <person name="Mei H."/>
            <person name="Zhang T."/>
            <person name="Gao T."/>
            <person name="Zhang H."/>
        </authorList>
    </citation>
    <scope>NUCLEOTIDE SEQUENCE</scope>
    <source>
        <strain evidence="3">K16</strain>
    </source>
</reference>
<evidence type="ECO:0000313" key="4">
    <source>
        <dbReference type="Proteomes" id="UP001289374"/>
    </source>
</evidence>
<feature type="chain" id="PRO_5042232896" description="Reverse transcriptase Ty1/copia-type domain-containing protein" evidence="1">
    <location>
        <begin position="19"/>
        <end position="257"/>
    </location>
</feature>
<keyword evidence="1" id="KW-0732">Signal</keyword>
<evidence type="ECO:0000259" key="2">
    <source>
        <dbReference type="Pfam" id="PF07727"/>
    </source>
</evidence>
<sequence length="257" mass="28913">MHWANILTVCLFLALAAAHVGLDVNNHMVGGWINNAFLHEHLDEDLYMAPPEGYFVDSVHDHCLFIKSTPIGLLVYVDDILVAGPCMTAIQAVKSYVHSLFTIKDIGDAIHFLGLEIARNPLAYMLHKLTHGWPLPQMDVNNAFLHEHLDEDLYMAPPEGYFVDSGLVYKLERSMYDCNSGSEELSSLSLYHQGHWRCNHFLGLEIARNPTGIYVHKLRMPFEGFFLPSQSNFELQAYCGAEWASCIDSSSASEIVL</sequence>
<proteinExistence type="predicted"/>
<comment type="caution">
    <text evidence="3">The sequence shown here is derived from an EMBL/GenBank/DDBJ whole genome shotgun (WGS) entry which is preliminary data.</text>
</comment>
<gene>
    <name evidence="3" type="ORF">Sango_1742800</name>
</gene>
<keyword evidence="4" id="KW-1185">Reference proteome</keyword>
<dbReference type="Proteomes" id="UP001289374">
    <property type="component" value="Unassembled WGS sequence"/>
</dbReference>
<dbReference type="Pfam" id="PF07727">
    <property type="entry name" value="RVT_2"/>
    <property type="match status" value="2"/>
</dbReference>
<feature type="domain" description="Reverse transcriptase Ty1/copia-type" evidence="2">
    <location>
        <begin position="131"/>
        <end position="177"/>
    </location>
</feature>
<feature type="domain" description="Reverse transcriptase Ty1/copia-type" evidence="2">
    <location>
        <begin position="71"/>
        <end position="126"/>
    </location>
</feature>
<protein>
    <recommendedName>
        <fullName evidence="2">Reverse transcriptase Ty1/copia-type domain-containing protein</fullName>
    </recommendedName>
</protein>
<dbReference type="EMBL" id="JACGWL010000009">
    <property type="protein sequence ID" value="KAK4395885.1"/>
    <property type="molecule type" value="Genomic_DNA"/>
</dbReference>
<feature type="signal peptide" evidence="1">
    <location>
        <begin position="1"/>
        <end position="18"/>
    </location>
</feature>
<accession>A0AAE2BSG4</accession>
<evidence type="ECO:0000313" key="3">
    <source>
        <dbReference type="EMBL" id="KAK4395885.1"/>
    </source>
</evidence>
<name>A0AAE2BSG4_9LAMI</name>
<organism evidence="3 4">
    <name type="scientific">Sesamum angolense</name>
    <dbReference type="NCBI Taxonomy" id="2727404"/>
    <lineage>
        <taxon>Eukaryota</taxon>
        <taxon>Viridiplantae</taxon>
        <taxon>Streptophyta</taxon>
        <taxon>Embryophyta</taxon>
        <taxon>Tracheophyta</taxon>
        <taxon>Spermatophyta</taxon>
        <taxon>Magnoliopsida</taxon>
        <taxon>eudicotyledons</taxon>
        <taxon>Gunneridae</taxon>
        <taxon>Pentapetalae</taxon>
        <taxon>asterids</taxon>
        <taxon>lamiids</taxon>
        <taxon>Lamiales</taxon>
        <taxon>Pedaliaceae</taxon>
        <taxon>Sesamum</taxon>
    </lineage>
</organism>
<dbReference type="InterPro" id="IPR013103">
    <property type="entry name" value="RVT_2"/>
</dbReference>
<evidence type="ECO:0000256" key="1">
    <source>
        <dbReference type="SAM" id="SignalP"/>
    </source>
</evidence>
<dbReference type="AlphaFoldDB" id="A0AAE2BSG4"/>